<keyword evidence="3" id="KW-1185">Reference proteome</keyword>
<dbReference type="EMBL" id="FOLQ01000008">
    <property type="protein sequence ID" value="SFD91736.1"/>
    <property type="molecule type" value="Genomic_DNA"/>
</dbReference>
<keyword evidence="2" id="KW-0326">Glycosidase</keyword>
<feature type="domain" description="Glycosyl hydrolase family 13 catalytic" evidence="1">
    <location>
        <begin position="34"/>
        <end position="510"/>
    </location>
</feature>
<dbReference type="STRING" id="662367.SAMN05216167_108187"/>
<dbReference type="OrthoDB" id="9806009at2"/>
<keyword evidence="2" id="KW-0378">Hydrolase</keyword>
<dbReference type="CDD" id="cd11352">
    <property type="entry name" value="AmyAc_5"/>
    <property type="match status" value="1"/>
</dbReference>
<dbReference type="InterPro" id="IPR017853">
    <property type="entry name" value="GH"/>
</dbReference>
<evidence type="ECO:0000313" key="3">
    <source>
        <dbReference type="Proteomes" id="UP000198598"/>
    </source>
</evidence>
<dbReference type="Pfam" id="PF00128">
    <property type="entry name" value="Alpha-amylase"/>
    <property type="match status" value="1"/>
</dbReference>
<dbReference type="Gene3D" id="3.20.20.80">
    <property type="entry name" value="Glycosidases"/>
    <property type="match status" value="1"/>
</dbReference>
<dbReference type="GO" id="GO:0005975">
    <property type="term" value="P:carbohydrate metabolic process"/>
    <property type="evidence" value="ECO:0007669"/>
    <property type="project" value="InterPro"/>
</dbReference>
<dbReference type="Proteomes" id="UP000198598">
    <property type="component" value="Unassembled WGS sequence"/>
</dbReference>
<name>A0A1I1W966_9BACT</name>
<dbReference type="PANTHER" id="PTHR10357">
    <property type="entry name" value="ALPHA-AMYLASE FAMILY MEMBER"/>
    <property type="match status" value="1"/>
</dbReference>
<gene>
    <name evidence="2" type="ORF">SAMN05216167_108187</name>
</gene>
<proteinExistence type="predicted"/>
<dbReference type="RefSeq" id="WP_093829588.1">
    <property type="nucleotide sequence ID" value="NZ_FOLQ01000008.1"/>
</dbReference>
<dbReference type="InterPro" id="IPR006047">
    <property type="entry name" value="GH13_cat_dom"/>
</dbReference>
<dbReference type="GO" id="GO:0016798">
    <property type="term" value="F:hydrolase activity, acting on glycosyl bonds"/>
    <property type="evidence" value="ECO:0007669"/>
    <property type="project" value="UniProtKB-KW"/>
</dbReference>
<sequence length="625" mass="69514">MAITQLSQLDLRSLKPPGNYHPSPVAWEDHVFYFLLIDRFSDNNEAGYMDIAGITVTTGSSSVFTPADSRNAIQNKADAAEWRAAGGKYVGGNLKGLTSKIGYLKRMGITAIWVSPVLKQVHFQETYHGYGIQDFLQVNPQFGTDQDFKDLVKIAHDHGIYVILDIILNHVGDIFSYDPTRQPNYQTDSHFDPRWDRNPYPVLGFNDPAGNPTIPFVRTDPANPAGFPDQNGAIWPVEFQNPGYYTQKGRITNFDYDPEFREGDFFDLKDVNHGAGDVDTYLPSQALQDLAEVYKYWIAFADIDGFRIDTVKHMDLGATRFFTSAMHEFAQSIGKDNLLLTGEITGGREFAFNTMQLTGLNAALGIADIPGKLEFLVKGVSDPNEYFSLFRNSELIGKGTHTWFRNKVVTFFNDHDQVGRDPKERFCANPSHAKLVLNALALNVATLGIPCIYYGTEQRFNGHGGGDGGDRYIREAMFGGSFGSYESEGVHFFDEDSPVYQELAKIIQFRKDNAALRRGRQYLRPISGDGQHFGLPTLLGGQIHSIVPWSRILSETEILLAINTDPDNAKTAWVTVDNSLHKQGNVLTCLYSTDPGQIGTQVQLEPRNGLSVQLTVSAAGFVVFG</sequence>
<reference evidence="2 3" key="1">
    <citation type="submission" date="2016-10" db="EMBL/GenBank/DDBJ databases">
        <authorList>
            <person name="de Groot N.N."/>
        </authorList>
    </citation>
    <scope>NUCLEOTIDE SEQUENCE [LARGE SCALE GENOMIC DNA]</scope>
    <source>
        <strain evidence="2 3">DSM 26130</strain>
    </source>
</reference>
<dbReference type="SMART" id="SM00642">
    <property type="entry name" value="Aamy"/>
    <property type="match status" value="1"/>
</dbReference>
<dbReference type="AlphaFoldDB" id="A0A1I1W966"/>
<accession>A0A1I1W966</accession>
<evidence type="ECO:0000313" key="2">
    <source>
        <dbReference type="EMBL" id="SFD91736.1"/>
    </source>
</evidence>
<protein>
    <submittedName>
        <fullName evidence="2">Glycosidase</fullName>
    </submittedName>
</protein>
<dbReference type="SUPFAM" id="SSF51445">
    <property type="entry name" value="(Trans)glycosidases"/>
    <property type="match status" value="1"/>
</dbReference>
<organism evidence="2 3">
    <name type="scientific">Spirosoma endophyticum</name>
    <dbReference type="NCBI Taxonomy" id="662367"/>
    <lineage>
        <taxon>Bacteria</taxon>
        <taxon>Pseudomonadati</taxon>
        <taxon>Bacteroidota</taxon>
        <taxon>Cytophagia</taxon>
        <taxon>Cytophagales</taxon>
        <taxon>Cytophagaceae</taxon>
        <taxon>Spirosoma</taxon>
    </lineage>
</organism>
<evidence type="ECO:0000259" key="1">
    <source>
        <dbReference type="SMART" id="SM00642"/>
    </source>
</evidence>
<dbReference type="PANTHER" id="PTHR10357:SF209">
    <property type="entry name" value="PERIPLASMIC ALPHA-AMYLASE"/>
    <property type="match status" value="1"/>
</dbReference>